<feature type="region of interest" description="Disordered" evidence="6">
    <location>
        <begin position="477"/>
        <end position="500"/>
    </location>
</feature>
<feature type="region of interest" description="Disordered" evidence="6">
    <location>
        <begin position="638"/>
        <end position="746"/>
    </location>
</feature>
<feature type="compositionally biased region" description="Basic and acidic residues" evidence="6">
    <location>
        <begin position="260"/>
        <end position="271"/>
    </location>
</feature>
<dbReference type="GO" id="GO:0005634">
    <property type="term" value="C:nucleus"/>
    <property type="evidence" value="ECO:0007669"/>
    <property type="project" value="UniProtKB-SubCell"/>
</dbReference>
<keyword evidence="9" id="KW-1185">Reference proteome</keyword>
<keyword evidence="3" id="KW-0863">Zinc-finger</keyword>
<evidence type="ECO:0000256" key="6">
    <source>
        <dbReference type="SAM" id="MobiDB-lite"/>
    </source>
</evidence>
<evidence type="ECO:0000313" key="8">
    <source>
        <dbReference type="EMBL" id="KAK7172472.1"/>
    </source>
</evidence>
<evidence type="ECO:0000256" key="2">
    <source>
        <dbReference type="ARBA" id="ARBA00022723"/>
    </source>
</evidence>
<dbReference type="SMART" id="SM00355">
    <property type="entry name" value="ZnF_C2H2"/>
    <property type="match status" value="2"/>
</dbReference>
<dbReference type="InterPro" id="IPR056345">
    <property type="entry name" value="Znf-C2H2_CIZ1"/>
</dbReference>
<dbReference type="GO" id="GO:0008270">
    <property type="term" value="F:zinc ion binding"/>
    <property type="evidence" value="ECO:0007669"/>
    <property type="project" value="UniProtKB-KW"/>
</dbReference>
<gene>
    <name evidence="8" type="ORF">R3I93_002551</name>
</gene>
<dbReference type="PROSITE" id="PS50171">
    <property type="entry name" value="ZF_MATRIN"/>
    <property type="match status" value="1"/>
</dbReference>
<feature type="compositionally biased region" description="Low complexity" evidence="6">
    <location>
        <begin position="1"/>
        <end position="32"/>
    </location>
</feature>
<keyword evidence="4" id="KW-0862">Zinc</keyword>
<dbReference type="InterPro" id="IPR036236">
    <property type="entry name" value="Znf_C2H2_sf"/>
</dbReference>
<dbReference type="SMART" id="SM00451">
    <property type="entry name" value="ZnF_U1"/>
    <property type="match status" value="3"/>
</dbReference>
<feature type="region of interest" description="Disordered" evidence="6">
    <location>
        <begin position="258"/>
        <end position="326"/>
    </location>
</feature>
<evidence type="ECO:0000256" key="5">
    <source>
        <dbReference type="ARBA" id="ARBA00023242"/>
    </source>
</evidence>
<feature type="compositionally biased region" description="Basic and acidic residues" evidence="6">
    <location>
        <begin position="200"/>
        <end position="209"/>
    </location>
</feature>
<dbReference type="EMBL" id="JAYKXH010000003">
    <property type="protein sequence ID" value="KAK7172472.1"/>
    <property type="molecule type" value="Genomic_DNA"/>
</dbReference>
<evidence type="ECO:0000256" key="4">
    <source>
        <dbReference type="ARBA" id="ARBA00022833"/>
    </source>
</evidence>
<comment type="caution">
    <text evidence="8">The sequence shown here is derived from an EMBL/GenBank/DDBJ whole genome shotgun (WGS) entry which is preliminary data.</text>
</comment>
<dbReference type="Pfam" id="PF23330">
    <property type="entry name" value="zf-C2H2_14"/>
    <property type="match status" value="1"/>
</dbReference>
<comment type="subcellular location">
    <subcellularLocation>
        <location evidence="1">Nucleus</location>
    </subcellularLocation>
</comment>
<organism evidence="8 9">
    <name type="scientific">Phoxinus phoxinus</name>
    <name type="common">Eurasian minnow</name>
    <dbReference type="NCBI Taxonomy" id="58324"/>
    <lineage>
        <taxon>Eukaryota</taxon>
        <taxon>Metazoa</taxon>
        <taxon>Chordata</taxon>
        <taxon>Craniata</taxon>
        <taxon>Vertebrata</taxon>
        <taxon>Euteleostomi</taxon>
        <taxon>Actinopterygii</taxon>
        <taxon>Neopterygii</taxon>
        <taxon>Teleostei</taxon>
        <taxon>Ostariophysi</taxon>
        <taxon>Cypriniformes</taxon>
        <taxon>Leuciscidae</taxon>
        <taxon>Phoxininae</taxon>
        <taxon>Phoxinus</taxon>
    </lineage>
</organism>
<dbReference type="GO" id="GO:0003676">
    <property type="term" value="F:nucleic acid binding"/>
    <property type="evidence" value="ECO:0007669"/>
    <property type="project" value="InterPro"/>
</dbReference>
<keyword evidence="5" id="KW-0539">Nucleus</keyword>
<reference evidence="8 9" key="1">
    <citation type="submission" date="2024-02" db="EMBL/GenBank/DDBJ databases">
        <title>Chromosome-level genome assembly of the Eurasian Minnow (Phoxinus phoxinus).</title>
        <authorList>
            <person name="Oriowo T.O."/>
            <person name="Martin S."/>
            <person name="Stange M."/>
            <person name="Chrysostomakis Y."/>
            <person name="Brown T."/>
            <person name="Winkler S."/>
            <person name="Kukowka S."/>
            <person name="Myers E.W."/>
            <person name="Bohne A."/>
        </authorList>
    </citation>
    <scope>NUCLEOTIDE SEQUENCE [LARGE SCALE GENOMIC DNA]</scope>
    <source>
        <strain evidence="8">ZFMK-TIS-60720</strain>
        <tissue evidence="8">Whole Organism</tissue>
    </source>
</reference>
<feature type="region of interest" description="Disordered" evidence="6">
    <location>
        <begin position="155"/>
        <end position="246"/>
    </location>
</feature>
<evidence type="ECO:0000256" key="3">
    <source>
        <dbReference type="ARBA" id="ARBA00022771"/>
    </source>
</evidence>
<dbReference type="Proteomes" id="UP001364617">
    <property type="component" value="Unassembled WGS sequence"/>
</dbReference>
<dbReference type="InterPro" id="IPR026811">
    <property type="entry name" value="CIZ1"/>
</dbReference>
<feature type="compositionally biased region" description="Acidic residues" evidence="6">
    <location>
        <begin position="478"/>
        <end position="494"/>
    </location>
</feature>
<accession>A0AAN9DFU1</accession>
<sequence>MFNPHQHQQQQQQQQHQFQQHLRQLQQLFQHQTPPPPPPPPPPPQPPPQHHITHHHQAARSMAPGPQSARMVNLCSATQTIIGHNPMLQGALLMQQMQGSMRGFAMGGQQFQQFFSAGSRASLLGPVPMGVAIKTPHMGFPRHFNPHARYYGNDFQARQPDRKREIEQKPAGSSNSQSEASCSSREVSIVAVPSEPPDEPAAKKHRADESVTSNLSEESVDTDLAHNTAYKSPDPGDCTLQEGGSVDGLVADVPSQVAKQVEHTEGPDKGVEQQNSDGPGDAMVSDSVPEVEEIKETSANDEVKETSAHDEVKETSAHEEENDEGPETSNKFFCYICNITCHNQQNFQSHMNGLTHQQKMMEIQHMSNACLVTLLPRVQESLQGARKDGEKRPGLQRWCSTCQTHFTSNVMEHRRTREHKRCSHSPSTSCTVCKLHFRTSREFVEHMQSKEHKQRVELLWKESGKDGVDRLNSAMLLGEDDGDCSDDDREEEENGKEGLSAQMEVTLEDLTEDEEFDSDTVYGSSFVVPVAGFLCRLCDQFYHFESSARHTHCKTLTHFENLKRYKVLRKHEDSGSTSHHTSPDEASQIPKPALEISSLPSVSANTSIRQEHQPEDEDLVSVPEGNEDLAVSVPKGNEDLAVSVPEGNEDLSVSVPEGTEDPVVAVPEGNEDPVVSVPEGNEDLVSVPEGNEDPVVSVPEGNEDLVSVPDGNEDPVLSVPEGKSVRGRGRTPAKRRGRGGGGGRRR</sequence>
<dbReference type="AlphaFoldDB" id="A0AAN9DFU1"/>
<feature type="compositionally biased region" description="Low complexity" evidence="6">
    <location>
        <begin position="173"/>
        <end position="188"/>
    </location>
</feature>
<protein>
    <recommendedName>
        <fullName evidence="7">Matrin-type domain-containing protein</fullName>
    </recommendedName>
</protein>
<feature type="domain" description="Matrin-type" evidence="7">
    <location>
        <begin position="533"/>
        <end position="564"/>
    </location>
</feature>
<feature type="region of interest" description="Disordered" evidence="6">
    <location>
        <begin position="570"/>
        <end position="623"/>
    </location>
</feature>
<dbReference type="PANTHER" id="PTHR15491">
    <property type="match status" value="1"/>
</dbReference>
<evidence type="ECO:0000313" key="9">
    <source>
        <dbReference type="Proteomes" id="UP001364617"/>
    </source>
</evidence>
<dbReference type="PROSITE" id="PS00028">
    <property type="entry name" value="ZINC_FINGER_C2H2_1"/>
    <property type="match status" value="2"/>
</dbReference>
<feature type="compositionally biased region" description="Basic and acidic residues" evidence="6">
    <location>
        <begin position="292"/>
        <end position="319"/>
    </location>
</feature>
<feature type="compositionally biased region" description="Basic residues" evidence="6">
    <location>
        <begin position="725"/>
        <end position="746"/>
    </location>
</feature>
<feature type="compositionally biased region" description="Polar residues" evidence="6">
    <location>
        <begin position="598"/>
        <end position="608"/>
    </location>
</feature>
<proteinExistence type="predicted"/>
<dbReference type="InterPro" id="IPR013087">
    <property type="entry name" value="Znf_C2H2_type"/>
</dbReference>
<dbReference type="Gene3D" id="3.30.160.60">
    <property type="entry name" value="Classic Zinc Finger"/>
    <property type="match status" value="2"/>
</dbReference>
<dbReference type="PANTHER" id="PTHR15491:SF12">
    <property type="entry name" value="CDKN1A INTERACTING ZINC FINGER PROTEIN 1B ISOFORM X1-RELATED"/>
    <property type="match status" value="1"/>
</dbReference>
<feature type="compositionally biased region" description="Basic and acidic residues" evidence="6">
    <location>
        <begin position="159"/>
        <end position="168"/>
    </location>
</feature>
<keyword evidence="2" id="KW-0479">Metal-binding</keyword>
<evidence type="ECO:0000256" key="1">
    <source>
        <dbReference type="ARBA" id="ARBA00004123"/>
    </source>
</evidence>
<dbReference type="SUPFAM" id="SSF57667">
    <property type="entry name" value="beta-beta-alpha zinc fingers"/>
    <property type="match status" value="2"/>
</dbReference>
<dbReference type="InterPro" id="IPR003604">
    <property type="entry name" value="Matrin/U1-like-C_Znf_C2H2"/>
</dbReference>
<feature type="compositionally biased region" description="Pro residues" evidence="6">
    <location>
        <begin position="33"/>
        <end position="49"/>
    </location>
</feature>
<dbReference type="InterPro" id="IPR000690">
    <property type="entry name" value="Matrin/U1-C_Znf_C2H2"/>
</dbReference>
<feature type="region of interest" description="Disordered" evidence="6">
    <location>
        <begin position="1"/>
        <end position="69"/>
    </location>
</feature>
<evidence type="ECO:0000259" key="7">
    <source>
        <dbReference type="PROSITE" id="PS50171"/>
    </source>
</evidence>
<name>A0AAN9DFU1_9TELE</name>